<evidence type="ECO:0000256" key="3">
    <source>
        <dbReference type="ARBA" id="ARBA00022723"/>
    </source>
</evidence>
<name>L0D9C8_SINAD</name>
<sequence length="390" mass="43522">MPPYLRLGSVPRKRHIAHRHEPGFGGEGIAYEEVITVAGFGRAYSIAYHLKPPTRVRKVEPAGTIPLELADEPALRHHHLRSWGLDPSGDPVTGRVPLLVNADLTLARCRPANRQAELYRNAGADEVLFVHQGRGTLHTMFGPLPFRPFDYVVIPRCTTYMVETDPVEPLDLLVIESTGHLTIPPRYLSLDGQLRLGAPYGERDLHGPRLGDPIDREEETTVLIKDGRRLTRYTLAHHPFDVIGWDGMLYPYTFNADDFEPITGTVHQPPPVQQTFEAPGFVVCTFAPRMLDTHPEAIKVPYAHSNVEADEVLYYVRGRFGSRRGVEEGSLTLHPRGIPHGPHPGTIVASRDQTRTDELAVMVDTAQSLSLTRQAAGLDDPKYPFSWLES</sequence>
<reference evidence="10 11" key="1">
    <citation type="submission" date="2012-02" db="EMBL/GenBank/DDBJ databases">
        <title>Complete sequence of chromosome of Singulisphaera acidiphila DSM 18658.</title>
        <authorList>
            <consortium name="US DOE Joint Genome Institute (JGI-PGF)"/>
            <person name="Lucas S."/>
            <person name="Copeland A."/>
            <person name="Lapidus A."/>
            <person name="Glavina del Rio T."/>
            <person name="Dalin E."/>
            <person name="Tice H."/>
            <person name="Bruce D."/>
            <person name="Goodwin L."/>
            <person name="Pitluck S."/>
            <person name="Peters L."/>
            <person name="Ovchinnikova G."/>
            <person name="Chertkov O."/>
            <person name="Kyrpides N."/>
            <person name="Mavromatis K."/>
            <person name="Ivanova N."/>
            <person name="Brettin T."/>
            <person name="Detter J.C."/>
            <person name="Han C."/>
            <person name="Larimer F."/>
            <person name="Land M."/>
            <person name="Hauser L."/>
            <person name="Markowitz V."/>
            <person name="Cheng J.-F."/>
            <person name="Hugenholtz P."/>
            <person name="Woyke T."/>
            <person name="Wu D."/>
            <person name="Tindall B."/>
            <person name="Pomrenke H."/>
            <person name="Brambilla E."/>
            <person name="Klenk H.-P."/>
            <person name="Eisen J.A."/>
        </authorList>
    </citation>
    <scope>NUCLEOTIDE SEQUENCE [LARGE SCALE GENOMIC DNA]</scope>
    <source>
        <strain evidence="11">ATCC BAA-1392 / DSM 18658 / VKM B-2454 / MOB10</strain>
    </source>
</reference>
<dbReference type="GO" id="GO:0005737">
    <property type="term" value="C:cytoplasm"/>
    <property type="evidence" value="ECO:0007669"/>
    <property type="project" value="TreeGrafter"/>
</dbReference>
<dbReference type="PANTHER" id="PTHR11056:SF0">
    <property type="entry name" value="HOMOGENTISATE 1,2-DIOXYGENASE"/>
    <property type="match status" value="1"/>
</dbReference>
<dbReference type="InterPro" id="IPR046452">
    <property type="entry name" value="HgmA_N"/>
</dbReference>
<dbReference type="eggNOG" id="COG3508">
    <property type="taxonomic scope" value="Bacteria"/>
</dbReference>
<organism evidence="10 11">
    <name type="scientific">Singulisphaera acidiphila (strain ATCC BAA-1392 / DSM 18658 / VKM B-2454 / MOB10)</name>
    <dbReference type="NCBI Taxonomy" id="886293"/>
    <lineage>
        <taxon>Bacteria</taxon>
        <taxon>Pseudomonadati</taxon>
        <taxon>Planctomycetota</taxon>
        <taxon>Planctomycetia</taxon>
        <taxon>Isosphaerales</taxon>
        <taxon>Isosphaeraceae</taxon>
        <taxon>Singulisphaera</taxon>
    </lineage>
</organism>
<dbReference type="RefSeq" id="WP_015244642.1">
    <property type="nucleotide sequence ID" value="NC_019892.1"/>
</dbReference>
<dbReference type="STRING" id="886293.Sinac_1066"/>
<dbReference type="GO" id="GO:0006570">
    <property type="term" value="P:tyrosine metabolic process"/>
    <property type="evidence" value="ECO:0007669"/>
    <property type="project" value="InterPro"/>
</dbReference>
<proteinExistence type="inferred from homology"/>
<feature type="binding site" evidence="8">
    <location>
        <position position="310"/>
    </location>
    <ligand>
        <name>Fe cation</name>
        <dbReference type="ChEBI" id="CHEBI:24875"/>
    </ligand>
</feature>
<dbReference type="InterPro" id="IPR005708">
    <property type="entry name" value="Homogentis_dOase"/>
</dbReference>
<evidence type="ECO:0000259" key="9">
    <source>
        <dbReference type="Pfam" id="PF20510"/>
    </source>
</evidence>
<feature type="binding site" evidence="8">
    <location>
        <position position="340"/>
    </location>
    <ligand>
        <name>Fe cation</name>
        <dbReference type="ChEBI" id="CHEBI:24875"/>
    </ligand>
</feature>
<dbReference type="HOGENOM" id="CLU_053101_0_0_0"/>
<keyword evidence="11" id="KW-1185">Reference proteome</keyword>
<keyword evidence="5" id="KW-0560">Oxidoreductase</keyword>
<feature type="domain" description="Homogentisate 1,2-dioxygenase N-terminal" evidence="9">
    <location>
        <begin position="117"/>
        <end position="255"/>
    </location>
</feature>
<dbReference type="SUPFAM" id="SSF51182">
    <property type="entry name" value="RmlC-like cupins"/>
    <property type="match status" value="1"/>
</dbReference>
<comment type="cofactor">
    <cofactor evidence="1 8">
        <name>Fe cation</name>
        <dbReference type="ChEBI" id="CHEBI:24875"/>
    </cofactor>
</comment>
<dbReference type="GO" id="GO:0004411">
    <property type="term" value="F:homogentisate 1,2-dioxygenase activity"/>
    <property type="evidence" value="ECO:0007669"/>
    <property type="project" value="InterPro"/>
</dbReference>
<dbReference type="EMBL" id="CP003364">
    <property type="protein sequence ID" value="AGA25465.1"/>
    <property type="molecule type" value="Genomic_DNA"/>
</dbReference>
<feature type="active site" description="Proton acceptor" evidence="7">
    <location>
        <position position="267"/>
    </location>
</feature>
<dbReference type="InterPro" id="IPR011051">
    <property type="entry name" value="RmlC_Cupin_sf"/>
</dbReference>
<dbReference type="AlphaFoldDB" id="L0D9C8"/>
<keyword evidence="3 8" id="KW-0479">Metal-binding</keyword>
<dbReference type="KEGG" id="saci:Sinac_1066"/>
<evidence type="ECO:0000313" key="11">
    <source>
        <dbReference type="Proteomes" id="UP000010798"/>
    </source>
</evidence>
<evidence type="ECO:0000256" key="2">
    <source>
        <dbReference type="ARBA" id="ARBA00007757"/>
    </source>
</evidence>
<dbReference type="Gene3D" id="2.60.120.10">
    <property type="entry name" value="Jelly Rolls"/>
    <property type="match status" value="1"/>
</dbReference>
<evidence type="ECO:0000313" key="10">
    <source>
        <dbReference type="EMBL" id="AGA25465.1"/>
    </source>
</evidence>
<dbReference type="Proteomes" id="UP000010798">
    <property type="component" value="Chromosome"/>
</dbReference>
<dbReference type="GO" id="GO:0006559">
    <property type="term" value="P:L-phenylalanine catabolic process"/>
    <property type="evidence" value="ECO:0007669"/>
    <property type="project" value="InterPro"/>
</dbReference>
<dbReference type="OrthoDB" id="9768662at2"/>
<keyword evidence="6 8" id="KW-0408">Iron</keyword>
<feature type="binding site" evidence="8">
    <location>
        <position position="340"/>
    </location>
    <ligand>
        <name>homogentisate</name>
        <dbReference type="ChEBI" id="CHEBI:16169"/>
    </ligand>
</feature>
<dbReference type="InterPro" id="IPR014710">
    <property type="entry name" value="RmlC-like_jellyroll"/>
</dbReference>
<feature type="binding site" evidence="8">
    <location>
        <position position="304"/>
    </location>
    <ligand>
        <name>Fe cation</name>
        <dbReference type="ChEBI" id="CHEBI:24875"/>
    </ligand>
</feature>
<evidence type="ECO:0000256" key="8">
    <source>
        <dbReference type="PIRSR" id="PIRSR605708-2"/>
    </source>
</evidence>
<evidence type="ECO:0000256" key="4">
    <source>
        <dbReference type="ARBA" id="ARBA00022964"/>
    </source>
</evidence>
<evidence type="ECO:0000256" key="1">
    <source>
        <dbReference type="ARBA" id="ARBA00001962"/>
    </source>
</evidence>
<keyword evidence="4 10" id="KW-0223">Dioxygenase</keyword>
<evidence type="ECO:0000256" key="6">
    <source>
        <dbReference type="ARBA" id="ARBA00023004"/>
    </source>
</evidence>
<comment type="similarity">
    <text evidence="2">Belongs to the homogentisate dioxygenase family.</text>
</comment>
<evidence type="ECO:0000256" key="7">
    <source>
        <dbReference type="PIRSR" id="PIRSR605708-1"/>
    </source>
</evidence>
<accession>L0D9C8</accession>
<protein>
    <submittedName>
        <fullName evidence="10">Homogentisate 1,2-dioxygenase</fullName>
    </submittedName>
</protein>
<gene>
    <name evidence="10" type="ordered locus">Sinac_1066</name>
</gene>
<dbReference type="Pfam" id="PF20510">
    <property type="entry name" value="HgmA_N"/>
    <property type="match status" value="1"/>
</dbReference>
<dbReference type="GO" id="GO:0046872">
    <property type="term" value="F:metal ion binding"/>
    <property type="evidence" value="ECO:0007669"/>
    <property type="project" value="UniProtKB-KW"/>
</dbReference>
<dbReference type="PANTHER" id="PTHR11056">
    <property type="entry name" value="HOMOGENTISATE 1,2-DIOXYGENASE"/>
    <property type="match status" value="1"/>
</dbReference>
<evidence type="ECO:0000256" key="5">
    <source>
        <dbReference type="ARBA" id="ARBA00023002"/>
    </source>
</evidence>